<evidence type="ECO:0000313" key="1">
    <source>
        <dbReference type="EMBL" id="KAA9339712.1"/>
    </source>
</evidence>
<accession>A0A7L4ZUC9</accession>
<dbReference type="EMBL" id="VTWU01000001">
    <property type="protein sequence ID" value="KAA9339712.1"/>
    <property type="molecule type" value="Genomic_DNA"/>
</dbReference>
<proteinExistence type="predicted"/>
<organism evidence="1 2">
    <name type="scientific">Hymenobacter busanensis</name>
    <dbReference type="NCBI Taxonomy" id="2607656"/>
    <lineage>
        <taxon>Bacteria</taxon>
        <taxon>Pseudomonadati</taxon>
        <taxon>Bacteroidota</taxon>
        <taxon>Cytophagia</taxon>
        <taxon>Cytophagales</taxon>
        <taxon>Hymenobacteraceae</taxon>
        <taxon>Hymenobacter</taxon>
    </lineage>
</organism>
<comment type="caution">
    <text evidence="1">The sequence shown here is derived from an EMBL/GenBank/DDBJ whole genome shotgun (WGS) entry which is preliminary data.</text>
</comment>
<sequence length="261" mass="30090">MKTPRRRFLVVFLLVAVGGRWPAMAQRALVQEFSGSTVLLASGDTLNGPLTFHADRDVVLVTLPDQTVRTVSAVAVKLFAVKGEKTQRDNDYYDYYNFYDSRRGYYNGNPYWNGPRPTQRRDTALVRVFRTYRWDKGNDYSDFKTPAFFEQLSTGPVILLRREALVERMVNSSPYYAGYGYGLPRGPVGYYTDIRDYFFLGTPQGNVVELRNPKKDLLAYFSKEARQLEQYAKTNKLSFTDAHELAYLVNYANSLRKQPEQ</sequence>
<dbReference type="Proteomes" id="UP000326380">
    <property type="component" value="Unassembled WGS sequence"/>
</dbReference>
<reference evidence="1 2" key="1">
    <citation type="submission" date="2019-09" db="EMBL/GenBank/DDBJ databases">
        <title>Genome sequence of Hymenobacter sp. M3.</title>
        <authorList>
            <person name="Srinivasan S."/>
        </authorList>
    </citation>
    <scope>NUCLEOTIDE SEQUENCE [LARGE SCALE GENOMIC DNA]</scope>
    <source>
        <strain evidence="1 2">M3</strain>
    </source>
</reference>
<name>A0A7L4ZUC9_9BACT</name>
<dbReference type="RefSeq" id="WP_151077360.1">
    <property type="nucleotide sequence ID" value="NZ_CP047647.1"/>
</dbReference>
<evidence type="ECO:0000313" key="2">
    <source>
        <dbReference type="Proteomes" id="UP000326380"/>
    </source>
</evidence>
<dbReference type="AlphaFoldDB" id="A0A7L4ZUC9"/>
<gene>
    <name evidence="1" type="ORF">F0P96_03600</name>
</gene>
<keyword evidence="2" id="KW-1185">Reference proteome</keyword>
<protein>
    <submittedName>
        <fullName evidence="1">Uncharacterized protein</fullName>
    </submittedName>
</protein>